<evidence type="ECO:0000313" key="1">
    <source>
        <dbReference type="Proteomes" id="UP000887565"/>
    </source>
</evidence>
<name>A0A915HK19_ROMCU</name>
<dbReference type="Proteomes" id="UP000887565">
    <property type="component" value="Unplaced"/>
</dbReference>
<dbReference type="AlphaFoldDB" id="A0A915HK19"/>
<keyword evidence="1" id="KW-1185">Reference proteome</keyword>
<protein>
    <submittedName>
        <fullName evidence="2">Uncharacterized protein</fullName>
    </submittedName>
</protein>
<evidence type="ECO:0000313" key="2">
    <source>
        <dbReference type="WBParaSite" id="nRc.2.0.1.t02004-RA"/>
    </source>
</evidence>
<proteinExistence type="predicted"/>
<accession>A0A915HK19</accession>
<sequence>MDILRVSSTLIQNGRTIFRRRKVRIFQILLHSIQECFALRNYRLVSTDQLPERRVSTRHVRKKGCSLVNEMRGHKQHSRGRLKKQKILTCKEALKSSNEFDSFTSSFFKLSLLPVENW</sequence>
<dbReference type="WBParaSite" id="nRc.2.0.1.t02004-RA">
    <property type="protein sequence ID" value="nRc.2.0.1.t02004-RA"/>
    <property type="gene ID" value="nRc.2.0.1.g02004"/>
</dbReference>
<reference evidence="2" key="1">
    <citation type="submission" date="2022-11" db="UniProtKB">
        <authorList>
            <consortium name="WormBaseParasite"/>
        </authorList>
    </citation>
    <scope>IDENTIFICATION</scope>
</reference>
<organism evidence="1 2">
    <name type="scientific">Romanomermis culicivorax</name>
    <name type="common">Nematode worm</name>
    <dbReference type="NCBI Taxonomy" id="13658"/>
    <lineage>
        <taxon>Eukaryota</taxon>
        <taxon>Metazoa</taxon>
        <taxon>Ecdysozoa</taxon>
        <taxon>Nematoda</taxon>
        <taxon>Enoplea</taxon>
        <taxon>Dorylaimia</taxon>
        <taxon>Mermithida</taxon>
        <taxon>Mermithoidea</taxon>
        <taxon>Mermithidae</taxon>
        <taxon>Romanomermis</taxon>
    </lineage>
</organism>